<dbReference type="Proteomes" id="UP000027936">
    <property type="component" value="Unassembled WGS sequence"/>
</dbReference>
<dbReference type="SUPFAM" id="SSF56300">
    <property type="entry name" value="Metallo-dependent phosphatases"/>
    <property type="match status" value="1"/>
</dbReference>
<feature type="domain" description="Capsule synthesis protein CapA" evidence="2">
    <location>
        <begin position="1"/>
        <end position="62"/>
    </location>
</feature>
<dbReference type="InterPro" id="IPR019079">
    <property type="entry name" value="Capsule_synth_CapA"/>
</dbReference>
<proteinExistence type="inferred from homology"/>
<evidence type="ECO:0000259" key="2">
    <source>
        <dbReference type="Pfam" id="PF09587"/>
    </source>
</evidence>
<comment type="caution">
    <text evidence="3">The sequence shown here is derived from an EMBL/GenBank/DDBJ whole genome shotgun (WGS) entry which is preliminary data.</text>
</comment>
<dbReference type="AlphaFoldDB" id="A0A072NN86"/>
<gene>
    <name evidence="3" type="ORF">M670_01747</name>
</gene>
<dbReference type="PANTHER" id="PTHR33393:SF12">
    <property type="entry name" value="CAPSULE BIOSYNTHESIS PROTEIN CAPA"/>
    <property type="match status" value="1"/>
</dbReference>
<evidence type="ECO:0000256" key="1">
    <source>
        <dbReference type="ARBA" id="ARBA00005662"/>
    </source>
</evidence>
<accession>A0A072NN86</accession>
<dbReference type="PANTHER" id="PTHR33393">
    <property type="entry name" value="POLYGLUTAMINE SYNTHESIS ACCESSORY PROTEIN RV0574C-RELATED"/>
    <property type="match status" value="1"/>
</dbReference>
<reference evidence="3 4" key="1">
    <citation type="submission" date="2014-04" db="EMBL/GenBank/DDBJ databases">
        <title>Draft genome sequence of Bacillus azotoformans MEV2011, a (co-) denitrifying strain unable to grow in the presence of oxygen.</title>
        <authorList>
            <person name="Nielsen M."/>
            <person name="Schreiber L."/>
            <person name="Finster K."/>
            <person name="Schramm A."/>
        </authorList>
    </citation>
    <scope>NUCLEOTIDE SEQUENCE [LARGE SCALE GENOMIC DNA]</scope>
    <source>
        <strain evidence="3 4">MEV2011</strain>
    </source>
</reference>
<organism evidence="3 4">
    <name type="scientific">Schinkia azotoformans MEV2011</name>
    <dbReference type="NCBI Taxonomy" id="1348973"/>
    <lineage>
        <taxon>Bacteria</taxon>
        <taxon>Bacillati</taxon>
        <taxon>Bacillota</taxon>
        <taxon>Bacilli</taxon>
        <taxon>Bacillales</taxon>
        <taxon>Bacillaceae</taxon>
        <taxon>Calidifontibacillus/Schinkia group</taxon>
        <taxon>Schinkia</taxon>
    </lineage>
</organism>
<dbReference type="EMBL" id="JJRY01000005">
    <property type="protein sequence ID" value="KEF38931.1"/>
    <property type="molecule type" value="Genomic_DNA"/>
</dbReference>
<dbReference type="InterPro" id="IPR052169">
    <property type="entry name" value="CW_Biosynth-Accessory"/>
</dbReference>
<protein>
    <submittedName>
        <fullName evidence="3">Bacterial capsule synthesis protein PGA_cap</fullName>
    </submittedName>
</protein>
<dbReference type="InterPro" id="IPR029052">
    <property type="entry name" value="Metallo-depent_PP-like"/>
</dbReference>
<comment type="similarity">
    <text evidence="1">Belongs to the CapA family.</text>
</comment>
<dbReference type="PATRIC" id="fig|1348973.3.peg.1708"/>
<sequence length="73" mass="8197">MSMANNHTLDRGEKAINNAIQHWNKIGMLYTGSYLNEEDQQTVRTIKANGITFSFLAYTYGTNGIPVPEGKNF</sequence>
<name>A0A072NN86_SCHAZ</name>
<evidence type="ECO:0000313" key="4">
    <source>
        <dbReference type="Proteomes" id="UP000027936"/>
    </source>
</evidence>
<evidence type="ECO:0000313" key="3">
    <source>
        <dbReference type="EMBL" id="KEF38931.1"/>
    </source>
</evidence>
<dbReference type="Pfam" id="PF09587">
    <property type="entry name" value="PGA_cap"/>
    <property type="match status" value="1"/>
</dbReference>